<evidence type="ECO:0000313" key="1">
    <source>
        <dbReference type="Proteomes" id="UP000515163"/>
    </source>
</evidence>
<dbReference type="OrthoDB" id="5989058at2759"/>
<dbReference type="RefSeq" id="XP_031550479.1">
    <property type="nucleotide sequence ID" value="XM_031694619.1"/>
</dbReference>
<keyword evidence="1" id="KW-1185">Reference proteome</keyword>
<reference evidence="2" key="1">
    <citation type="submission" date="2025-08" db="UniProtKB">
        <authorList>
            <consortium name="RefSeq"/>
        </authorList>
    </citation>
    <scope>IDENTIFICATION</scope>
    <source>
        <tissue evidence="2">Tentacle</tissue>
    </source>
</reference>
<dbReference type="KEGG" id="aten:116287914"/>
<proteinExistence type="predicted"/>
<protein>
    <submittedName>
        <fullName evidence="2">Uncharacterized protein LOC116287914</fullName>
    </submittedName>
</protein>
<name>A0A6P8H262_ACTTE</name>
<sequence>MYMEIEQLIEVPTQLDESNLKEQLNILVSSGKCKEMIGRELTHEQVNKLSEEEVKKFHKRYEAALASKTTDAVADSAIRLATKLLGLALPIDDVEQLRKDVSDDYVIAQELKITCGWLSLKCGKLMAVASAALHVAQHVNLKELTTSWKDFKKDREVEKVFQAALAEVPSQVPASDLSST</sequence>
<dbReference type="GeneID" id="116287914"/>
<gene>
    <name evidence="2" type="primary">LOC116287914</name>
</gene>
<evidence type="ECO:0000313" key="2">
    <source>
        <dbReference type="RefSeq" id="XP_031550479.1"/>
    </source>
</evidence>
<dbReference type="AlphaFoldDB" id="A0A6P8H262"/>
<accession>A0A6P8H262</accession>
<dbReference type="Proteomes" id="UP000515163">
    <property type="component" value="Unplaced"/>
</dbReference>
<dbReference type="InParanoid" id="A0A6P8H262"/>
<organism evidence="1 2">
    <name type="scientific">Actinia tenebrosa</name>
    <name type="common">Australian red waratah sea anemone</name>
    <dbReference type="NCBI Taxonomy" id="6105"/>
    <lineage>
        <taxon>Eukaryota</taxon>
        <taxon>Metazoa</taxon>
        <taxon>Cnidaria</taxon>
        <taxon>Anthozoa</taxon>
        <taxon>Hexacorallia</taxon>
        <taxon>Actiniaria</taxon>
        <taxon>Actiniidae</taxon>
        <taxon>Actinia</taxon>
    </lineage>
</organism>